<evidence type="ECO:0000313" key="2">
    <source>
        <dbReference type="EMBL" id="CAB4138737.1"/>
    </source>
</evidence>
<evidence type="ECO:0000259" key="1">
    <source>
        <dbReference type="Pfam" id="PF14090"/>
    </source>
</evidence>
<gene>
    <name evidence="2" type="ORF">UFOVP344_9</name>
</gene>
<reference evidence="2" key="1">
    <citation type="submission" date="2020-04" db="EMBL/GenBank/DDBJ databases">
        <authorList>
            <person name="Chiriac C."/>
            <person name="Salcher M."/>
            <person name="Ghai R."/>
            <person name="Kavagutti S V."/>
        </authorList>
    </citation>
    <scope>NUCLEOTIDE SEQUENCE</scope>
</reference>
<sequence>MAKKKFQLRGLSPQNTLIVNHFRRAGRITQRQAIMDYSIQSLTKRIAELRVAGLDVESVAKNHPITNQRYVEYRSDGTKIAA</sequence>
<feature type="domain" description="Winged helix-turn-helix" evidence="1">
    <location>
        <begin position="14"/>
        <end position="73"/>
    </location>
</feature>
<dbReference type="Pfam" id="PF14090">
    <property type="entry name" value="HTH_39"/>
    <property type="match status" value="1"/>
</dbReference>
<name>A0A6J5M0A9_9CAUD</name>
<accession>A0A6J5M0A9</accession>
<dbReference type="InterPro" id="IPR055245">
    <property type="entry name" value="HTH_proteobacteria"/>
</dbReference>
<organism evidence="2">
    <name type="scientific">uncultured Caudovirales phage</name>
    <dbReference type="NCBI Taxonomy" id="2100421"/>
    <lineage>
        <taxon>Viruses</taxon>
        <taxon>Duplodnaviria</taxon>
        <taxon>Heunggongvirae</taxon>
        <taxon>Uroviricota</taxon>
        <taxon>Caudoviricetes</taxon>
        <taxon>Peduoviridae</taxon>
        <taxon>Maltschvirus</taxon>
        <taxon>Maltschvirus maltsch</taxon>
    </lineage>
</organism>
<protein>
    <submittedName>
        <fullName evidence="2">Helix-turn-helix domain containing protein</fullName>
    </submittedName>
</protein>
<dbReference type="EMBL" id="LR796349">
    <property type="protein sequence ID" value="CAB4138737.1"/>
    <property type="molecule type" value="Genomic_DNA"/>
</dbReference>
<proteinExistence type="predicted"/>